<gene>
    <name evidence="2" type="ORF">TNCT_374161</name>
</gene>
<feature type="region of interest" description="Disordered" evidence="1">
    <location>
        <begin position="1"/>
        <end position="51"/>
    </location>
</feature>
<proteinExistence type="predicted"/>
<dbReference type="AlphaFoldDB" id="A0A8X6KKZ3"/>
<evidence type="ECO:0000313" key="2">
    <source>
        <dbReference type="EMBL" id="GFQ76806.1"/>
    </source>
</evidence>
<accession>A0A8X6KKZ3</accession>
<reference evidence="2" key="1">
    <citation type="submission" date="2020-07" db="EMBL/GenBank/DDBJ databases">
        <title>Multicomponent nature underlies the extraordinary mechanical properties of spider dragline silk.</title>
        <authorList>
            <person name="Kono N."/>
            <person name="Nakamura H."/>
            <person name="Mori M."/>
            <person name="Yoshida Y."/>
            <person name="Ohtoshi R."/>
            <person name="Malay A.D."/>
            <person name="Moran D.A.P."/>
            <person name="Tomita M."/>
            <person name="Numata K."/>
            <person name="Arakawa K."/>
        </authorList>
    </citation>
    <scope>NUCLEOTIDE SEQUENCE</scope>
</reference>
<protein>
    <submittedName>
        <fullName evidence="2">Uncharacterized protein</fullName>
    </submittedName>
</protein>
<comment type="caution">
    <text evidence="2">The sequence shown here is derived from an EMBL/GenBank/DDBJ whole genome shotgun (WGS) entry which is preliminary data.</text>
</comment>
<evidence type="ECO:0000256" key="1">
    <source>
        <dbReference type="SAM" id="MobiDB-lite"/>
    </source>
</evidence>
<organism evidence="2 3">
    <name type="scientific">Trichonephila clavata</name>
    <name type="common">Joro spider</name>
    <name type="synonym">Nephila clavata</name>
    <dbReference type="NCBI Taxonomy" id="2740835"/>
    <lineage>
        <taxon>Eukaryota</taxon>
        <taxon>Metazoa</taxon>
        <taxon>Ecdysozoa</taxon>
        <taxon>Arthropoda</taxon>
        <taxon>Chelicerata</taxon>
        <taxon>Arachnida</taxon>
        <taxon>Araneae</taxon>
        <taxon>Araneomorphae</taxon>
        <taxon>Entelegynae</taxon>
        <taxon>Araneoidea</taxon>
        <taxon>Nephilidae</taxon>
        <taxon>Trichonephila</taxon>
    </lineage>
</organism>
<sequence>MLGSRGGRDRGGRRWVRRKEELPCPGEKRKADEEELVGAVSSDNDKDQGVKSDEIERKIKLRNKVRCQRYRDKRKRDITINSWISQHQAVTFKEDIIIKKDKQEK</sequence>
<dbReference type="OrthoDB" id="6906354at2759"/>
<dbReference type="Proteomes" id="UP000887116">
    <property type="component" value="Unassembled WGS sequence"/>
</dbReference>
<keyword evidence="3" id="KW-1185">Reference proteome</keyword>
<evidence type="ECO:0000313" key="3">
    <source>
        <dbReference type="Proteomes" id="UP000887116"/>
    </source>
</evidence>
<feature type="compositionally biased region" description="Basic and acidic residues" evidence="1">
    <location>
        <begin position="1"/>
        <end position="32"/>
    </location>
</feature>
<name>A0A8X6KKZ3_TRICU</name>
<dbReference type="EMBL" id="BMAO01011814">
    <property type="protein sequence ID" value="GFQ76806.1"/>
    <property type="molecule type" value="Genomic_DNA"/>
</dbReference>